<evidence type="ECO:0000313" key="3">
    <source>
        <dbReference type="Proteomes" id="UP001529510"/>
    </source>
</evidence>
<dbReference type="AlphaFoldDB" id="A0ABD0NSZ3"/>
<reference evidence="2 3" key="1">
    <citation type="submission" date="2024-05" db="EMBL/GenBank/DDBJ databases">
        <title>Genome sequencing and assembly of Indian major carp, Cirrhinus mrigala (Hamilton, 1822).</title>
        <authorList>
            <person name="Mohindra V."/>
            <person name="Chowdhury L.M."/>
            <person name="Lal K."/>
            <person name="Jena J.K."/>
        </authorList>
    </citation>
    <scope>NUCLEOTIDE SEQUENCE [LARGE SCALE GENOMIC DNA]</scope>
    <source>
        <strain evidence="2">CM1030</strain>
        <tissue evidence="2">Blood</tissue>
    </source>
</reference>
<evidence type="ECO:0000256" key="1">
    <source>
        <dbReference type="SAM" id="MobiDB-lite"/>
    </source>
</evidence>
<evidence type="ECO:0000313" key="2">
    <source>
        <dbReference type="EMBL" id="KAL0164595.1"/>
    </source>
</evidence>
<sequence length="55" mass="5992">AGVSFLMDEMDTVLAYENKGKSTEQAEQAGGAEGRDPLMSALNNLNRVQQLEIIH</sequence>
<feature type="non-terminal residue" evidence="2">
    <location>
        <position position="55"/>
    </location>
</feature>
<dbReference type="EMBL" id="JAMKFB020000020">
    <property type="protein sequence ID" value="KAL0164595.1"/>
    <property type="molecule type" value="Genomic_DNA"/>
</dbReference>
<organism evidence="2 3">
    <name type="scientific">Cirrhinus mrigala</name>
    <name type="common">Mrigala</name>
    <dbReference type="NCBI Taxonomy" id="683832"/>
    <lineage>
        <taxon>Eukaryota</taxon>
        <taxon>Metazoa</taxon>
        <taxon>Chordata</taxon>
        <taxon>Craniata</taxon>
        <taxon>Vertebrata</taxon>
        <taxon>Euteleostomi</taxon>
        <taxon>Actinopterygii</taxon>
        <taxon>Neopterygii</taxon>
        <taxon>Teleostei</taxon>
        <taxon>Ostariophysi</taxon>
        <taxon>Cypriniformes</taxon>
        <taxon>Cyprinidae</taxon>
        <taxon>Labeoninae</taxon>
        <taxon>Labeonini</taxon>
        <taxon>Cirrhinus</taxon>
    </lineage>
</organism>
<comment type="caution">
    <text evidence="2">The sequence shown here is derived from an EMBL/GenBank/DDBJ whole genome shotgun (WGS) entry which is preliminary data.</text>
</comment>
<accession>A0ABD0NSZ3</accession>
<feature type="region of interest" description="Disordered" evidence="1">
    <location>
        <begin position="17"/>
        <end position="36"/>
    </location>
</feature>
<gene>
    <name evidence="2" type="ORF">M9458_040348</name>
</gene>
<proteinExistence type="predicted"/>
<name>A0ABD0NSZ3_CIRMR</name>
<keyword evidence="3" id="KW-1185">Reference proteome</keyword>
<protein>
    <submittedName>
        <fullName evidence="2">Uncharacterized protein</fullName>
    </submittedName>
</protein>
<feature type="non-terminal residue" evidence="2">
    <location>
        <position position="1"/>
    </location>
</feature>
<dbReference type="Proteomes" id="UP001529510">
    <property type="component" value="Unassembled WGS sequence"/>
</dbReference>